<dbReference type="EMBL" id="SPLM01000038">
    <property type="protein sequence ID" value="TMW64834.1"/>
    <property type="molecule type" value="Genomic_DNA"/>
</dbReference>
<organism evidence="2 3">
    <name type="scientific">Pythium oligandrum</name>
    <name type="common">Mycoparasitic fungus</name>
    <dbReference type="NCBI Taxonomy" id="41045"/>
    <lineage>
        <taxon>Eukaryota</taxon>
        <taxon>Sar</taxon>
        <taxon>Stramenopiles</taxon>
        <taxon>Oomycota</taxon>
        <taxon>Peronosporomycetes</taxon>
        <taxon>Pythiales</taxon>
        <taxon>Pythiaceae</taxon>
        <taxon>Pythium</taxon>
    </lineage>
</organism>
<keyword evidence="3" id="KW-1185">Reference proteome</keyword>
<comment type="caution">
    <text evidence="2">The sequence shown here is derived from an EMBL/GenBank/DDBJ whole genome shotgun (WGS) entry which is preliminary data.</text>
</comment>
<evidence type="ECO:0000313" key="2">
    <source>
        <dbReference type="EMBL" id="TMW64834.1"/>
    </source>
</evidence>
<dbReference type="OrthoDB" id="64977at2759"/>
<proteinExistence type="predicted"/>
<reference evidence="2" key="1">
    <citation type="submission" date="2019-03" db="EMBL/GenBank/DDBJ databases">
        <title>Long read genome sequence of the mycoparasitic Pythium oligandrum ATCC 38472 isolated from sugarbeet rhizosphere.</title>
        <authorList>
            <person name="Gaulin E."/>
        </authorList>
    </citation>
    <scope>NUCLEOTIDE SEQUENCE</scope>
    <source>
        <strain evidence="2">ATCC 38472_TT</strain>
    </source>
</reference>
<protein>
    <recommendedName>
        <fullName evidence="4">PH domain-containing protein</fullName>
    </recommendedName>
</protein>
<sequence>MGNVCCGGGDYEMLQRQEVLKEGNDFKKKTTYLGVLSKTESIYLQLNPTATKLQWRVTPGTAKAEEIPLSRVGKVCATGISEFMILGSNGQKLLELTAESTTVRDLWVQTLDELCSPTKSGASEDDTKALKQELAKQNEKEKDRYWKERTQEMEKRKQEAEERKKQFGNVGMKYTAQAMARR</sequence>
<evidence type="ECO:0000313" key="3">
    <source>
        <dbReference type="Proteomes" id="UP000794436"/>
    </source>
</evidence>
<dbReference type="AlphaFoldDB" id="A0A8K1CKP1"/>
<accession>A0A8K1CKP1</accession>
<dbReference type="Proteomes" id="UP000794436">
    <property type="component" value="Unassembled WGS sequence"/>
</dbReference>
<dbReference type="SUPFAM" id="SSF50729">
    <property type="entry name" value="PH domain-like"/>
    <property type="match status" value="1"/>
</dbReference>
<feature type="compositionally biased region" description="Basic and acidic residues" evidence="1">
    <location>
        <begin position="125"/>
        <end position="165"/>
    </location>
</feature>
<evidence type="ECO:0000256" key="1">
    <source>
        <dbReference type="SAM" id="MobiDB-lite"/>
    </source>
</evidence>
<feature type="region of interest" description="Disordered" evidence="1">
    <location>
        <begin position="117"/>
        <end position="182"/>
    </location>
</feature>
<name>A0A8K1CKP1_PYTOL</name>
<gene>
    <name evidence="2" type="ORF">Poli38472_009001</name>
</gene>
<evidence type="ECO:0008006" key="4">
    <source>
        <dbReference type="Google" id="ProtNLM"/>
    </source>
</evidence>